<protein>
    <submittedName>
        <fullName evidence="1">Uncharacterized protein</fullName>
    </submittedName>
</protein>
<evidence type="ECO:0000313" key="2">
    <source>
        <dbReference type="Proteomes" id="UP001497522"/>
    </source>
</evidence>
<gene>
    <name evidence="1" type="ORF">CSSPJE1EN2_LOCUS4168</name>
</gene>
<organism evidence="1 2">
    <name type="scientific">Sphagnum jensenii</name>
    <dbReference type="NCBI Taxonomy" id="128206"/>
    <lineage>
        <taxon>Eukaryota</taxon>
        <taxon>Viridiplantae</taxon>
        <taxon>Streptophyta</taxon>
        <taxon>Embryophyta</taxon>
        <taxon>Bryophyta</taxon>
        <taxon>Sphagnophytina</taxon>
        <taxon>Sphagnopsida</taxon>
        <taxon>Sphagnales</taxon>
        <taxon>Sphagnaceae</taxon>
        <taxon>Sphagnum</taxon>
    </lineage>
</organism>
<sequence length="92" mass="10104">MVFDAASLLCPFIVVSDIFTLKKDIAKQYCDNAMFNVPYNASLAVYQVALVEHWLLMGLKTDNSHVDVRLSKMEVAIENIASLSAAGNPVVN</sequence>
<dbReference type="Proteomes" id="UP001497522">
    <property type="component" value="Chromosome 11"/>
</dbReference>
<reference evidence="1" key="1">
    <citation type="submission" date="2024-03" db="EMBL/GenBank/DDBJ databases">
        <authorList>
            <consortium name="ELIXIR-Norway"/>
            <consortium name="Elixir Norway"/>
        </authorList>
    </citation>
    <scope>NUCLEOTIDE SEQUENCE</scope>
</reference>
<keyword evidence="2" id="KW-1185">Reference proteome</keyword>
<name>A0ABP1AF98_9BRYO</name>
<proteinExistence type="predicted"/>
<evidence type="ECO:0000313" key="1">
    <source>
        <dbReference type="EMBL" id="CAK9861173.1"/>
    </source>
</evidence>
<dbReference type="EMBL" id="OZ023712">
    <property type="protein sequence ID" value="CAK9861173.1"/>
    <property type="molecule type" value="Genomic_DNA"/>
</dbReference>
<accession>A0ABP1AF98</accession>